<feature type="transmembrane region" description="Helical" evidence="2">
    <location>
        <begin position="247"/>
        <end position="267"/>
    </location>
</feature>
<reference evidence="5" key="1">
    <citation type="journal article" date="2011" name="BMC Genomics">
        <title>Complete genome sequence of the filamentous anoxygenic phototrophic bacterium Chloroflexus aurantiacus.</title>
        <authorList>
            <person name="Tang K.H."/>
            <person name="Barry K."/>
            <person name="Chertkov O."/>
            <person name="Dalin E."/>
            <person name="Han C.S."/>
            <person name="Hauser L.J."/>
            <person name="Honchak B.M."/>
            <person name="Karbach L.E."/>
            <person name="Land M.L."/>
            <person name="Lapidus A."/>
            <person name="Larimer F.W."/>
            <person name="Mikhailova N."/>
            <person name="Pitluck S."/>
            <person name="Pierson B.K."/>
            <person name="Blankenship R.E."/>
        </authorList>
    </citation>
    <scope>NUCLEOTIDE SEQUENCE [LARGE SCALE GENOMIC DNA]</scope>
    <source>
        <strain evidence="5">ATCC 29366 / DSM 635 / J-10-fl</strain>
    </source>
</reference>
<organism evidence="4 5">
    <name type="scientific">Chloroflexus aurantiacus (strain ATCC 29366 / DSM 635 / J-10-fl)</name>
    <dbReference type="NCBI Taxonomy" id="324602"/>
    <lineage>
        <taxon>Bacteria</taxon>
        <taxon>Bacillati</taxon>
        <taxon>Chloroflexota</taxon>
        <taxon>Chloroflexia</taxon>
        <taxon>Chloroflexales</taxon>
        <taxon>Chloroflexineae</taxon>
        <taxon>Chloroflexaceae</taxon>
        <taxon>Chloroflexus</taxon>
    </lineage>
</organism>
<dbReference type="eggNOG" id="COG0697">
    <property type="taxonomic scope" value="Bacteria"/>
</dbReference>
<dbReference type="EMBL" id="CP000909">
    <property type="protein sequence ID" value="ABY33638.1"/>
    <property type="molecule type" value="Genomic_DNA"/>
</dbReference>
<evidence type="ECO:0000256" key="1">
    <source>
        <dbReference type="ARBA" id="ARBA00007362"/>
    </source>
</evidence>
<dbReference type="InterPro" id="IPR037185">
    <property type="entry name" value="EmrE-like"/>
</dbReference>
<proteinExistence type="inferred from homology"/>
<evidence type="ECO:0000259" key="3">
    <source>
        <dbReference type="Pfam" id="PF00892"/>
    </source>
</evidence>
<dbReference type="AlphaFoldDB" id="A9WDN2"/>
<name>A9WDN2_CHLAA</name>
<gene>
    <name evidence="4" type="ordered locus">Caur_0388</name>
</gene>
<dbReference type="EnsemblBacteria" id="ABY33638">
    <property type="protein sequence ID" value="ABY33638"/>
    <property type="gene ID" value="Caur_0388"/>
</dbReference>
<feature type="transmembrane region" description="Helical" evidence="2">
    <location>
        <begin position="155"/>
        <end position="174"/>
    </location>
</feature>
<dbReference type="InterPro" id="IPR000620">
    <property type="entry name" value="EamA_dom"/>
</dbReference>
<dbReference type="PANTHER" id="PTHR22911">
    <property type="entry name" value="ACYL-MALONYL CONDENSING ENZYME-RELATED"/>
    <property type="match status" value="1"/>
</dbReference>
<dbReference type="GO" id="GO:0016020">
    <property type="term" value="C:membrane"/>
    <property type="evidence" value="ECO:0000318"/>
    <property type="project" value="GO_Central"/>
</dbReference>
<dbReference type="Pfam" id="PF00892">
    <property type="entry name" value="EamA"/>
    <property type="match status" value="2"/>
</dbReference>
<feature type="transmembrane region" description="Helical" evidence="2">
    <location>
        <begin position="7"/>
        <end position="28"/>
    </location>
</feature>
<accession>A9WDN2</accession>
<dbReference type="PATRIC" id="fig|324602.8.peg.440"/>
<feature type="transmembrane region" description="Helical" evidence="2">
    <location>
        <begin position="186"/>
        <end position="205"/>
    </location>
</feature>
<keyword evidence="2" id="KW-1133">Transmembrane helix</keyword>
<dbReference type="InParanoid" id="A9WDN2"/>
<evidence type="ECO:0000256" key="2">
    <source>
        <dbReference type="SAM" id="Phobius"/>
    </source>
</evidence>
<dbReference type="STRING" id="324602.Caur_0388"/>
<feature type="transmembrane region" description="Helical" evidence="2">
    <location>
        <begin position="40"/>
        <end position="59"/>
    </location>
</feature>
<dbReference type="PANTHER" id="PTHR22911:SF76">
    <property type="entry name" value="EAMA DOMAIN-CONTAINING PROTEIN"/>
    <property type="match status" value="1"/>
</dbReference>
<feature type="domain" description="EamA" evidence="3">
    <location>
        <begin position="156"/>
        <end position="290"/>
    </location>
</feature>
<dbReference type="Proteomes" id="UP000002008">
    <property type="component" value="Chromosome"/>
</dbReference>
<evidence type="ECO:0000313" key="5">
    <source>
        <dbReference type="Proteomes" id="UP000002008"/>
    </source>
</evidence>
<feature type="transmembrane region" description="Helical" evidence="2">
    <location>
        <begin position="71"/>
        <end position="91"/>
    </location>
</feature>
<dbReference type="KEGG" id="cau:Caur_0388"/>
<feature type="transmembrane region" description="Helical" evidence="2">
    <location>
        <begin position="125"/>
        <end position="143"/>
    </location>
</feature>
<keyword evidence="5" id="KW-1185">Reference proteome</keyword>
<evidence type="ECO:0000313" key="4">
    <source>
        <dbReference type="EMBL" id="ABY33638.1"/>
    </source>
</evidence>
<protein>
    <recommendedName>
        <fullName evidence="3">EamA domain-containing protein</fullName>
    </recommendedName>
</protein>
<sequence length="310" mass="32922">MNRHRLWLYTVLFAGVLIASTASILIRYAQGTGMSSLSIAAGRLGLAALILTPLALHRSSQEIRHLSRRDVIFGAAAGVFLAIHFASWISSLEYTSVASSAALVSTNPLWVGLASLFLFRERLPWTILVGIALTLIGTIVIGISDSSSSTQSNPLLGNTLALIGAMTASGYLLIGRDLRRRLSTMAYIWLVYTSAAVVLVIWTLISGQQFLGFPPQAYLFVLGLALGPQLLGHTAFNYALSGLSATYVAVAILGEPIGSSLLAFLLFGETVAFLQFVGIALLLVGIVIASIAEQQAPESTARQTAENQTA</sequence>
<feature type="transmembrane region" description="Helical" evidence="2">
    <location>
        <begin position="217"/>
        <end position="240"/>
    </location>
</feature>
<feature type="domain" description="EamA" evidence="3">
    <location>
        <begin position="9"/>
        <end position="141"/>
    </location>
</feature>
<dbReference type="HOGENOM" id="CLU_033863_0_2_0"/>
<keyword evidence="2" id="KW-0472">Membrane</keyword>
<feature type="transmembrane region" description="Helical" evidence="2">
    <location>
        <begin position="97"/>
        <end position="118"/>
    </location>
</feature>
<dbReference type="SUPFAM" id="SSF103481">
    <property type="entry name" value="Multidrug resistance efflux transporter EmrE"/>
    <property type="match status" value="2"/>
</dbReference>
<dbReference type="RefSeq" id="WP_012256294.1">
    <property type="nucleotide sequence ID" value="NC_010175.1"/>
</dbReference>
<feature type="transmembrane region" description="Helical" evidence="2">
    <location>
        <begin position="273"/>
        <end position="292"/>
    </location>
</feature>
<comment type="similarity">
    <text evidence="1">Belongs to the EamA transporter family.</text>
</comment>
<keyword evidence="2" id="KW-0812">Transmembrane</keyword>